<dbReference type="AlphaFoldDB" id="A0A839Y1K9"/>
<keyword evidence="3" id="KW-1185">Reference proteome</keyword>
<dbReference type="RefSeq" id="WP_228726694.1">
    <property type="nucleotide sequence ID" value="NZ_JACIBS010000013.1"/>
</dbReference>
<organism evidence="2 3">
    <name type="scientific">Prauserella sediminis</name>
    <dbReference type="NCBI Taxonomy" id="577680"/>
    <lineage>
        <taxon>Bacteria</taxon>
        <taxon>Bacillati</taxon>
        <taxon>Actinomycetota</taxon>
        <taxon>Actinomycetes</taxon>
        <taxon>Pseudonocardiales</taxon>
        <taxon>Pseudonocardiaceae</taxon>
        <taxon>Prauserella</taxon>
        <taxon>Prauserella salsuginis group</taxon>
    </lineage>
</organism>
<dbReference type="EMBL" id="JACIBS010000013">
    <property type="protein sequence ID" value="MBB3666206.1"/>
    <property type="molecule type" value="Genomic_DNA"/>
</dbReference>
<accession>A0A839Y1K9</accession>
<evidence type="ECO:0000256" key="1">
    <source>
        <dbReference type="SAM" id="MobiDB-lite"/>
    </source>
</evidence>
<dbReference type="Proteomes" id="UP000564573">
    <property type="component" value="Unassembled WGS sequence"/>
</dbReference>
<reference evidence="2 3" key="1">
    <citation type="submission" date="2020-08" db="EMBL/GenBank/DDBJ databases">
        <title>Sequencing the genomes of 1000 actinobacteria strains.</title>
        <authorList>
            <person name="Klenk H.-P."/>
        </authorList>
    </citation>
    <scope>NUCLEOTIDE SEQUENCE [LARGE SCALE GENOMIC DNA]</scope>
    <source>
        <strain evidence="2 3">DSM 45267</strain>
    </source>
</reference>
<protein>
    <submittedName>
        <fullName evidence="2">Uncharacterized protein</fullName>
    </submittedName>
</protein>
<proteinExistence type="predicted"/>
<gene>
    <name evidence="2" type="ORF">FB384_005167</name>
</gene>
<feature type="region of interest" description="Disordered" evidence="1">
    <location>
        <begin position="1"/>
        <end position="25"/>
    </location>
</feature>
<comment type="caution">
    <text evidence="2">The sequence shown here is derived from an EMBL/GenBank/DDBJ whole genome shotgun (WGS) entry which is preliminary data.</text>
</comment>
<evidence type="ECO:0000313" key="3">
    <source>
        <dbReference type="Proteomes" id="UP000564573"/>
    </source>
</evidence>
<sequence>MNHTPARDPHALRRVDPAADPAPLPDIVTRRFTAHGCTVTAVMIDPADAQQLLYGAVTRPDGRLVGTYYPADRVRGDHWRVVTADGAHYHATSEHHAVEALTTELTAD</sequence>
<name>A0A839Y1K9_9PSEU</name>
<feature type="compositionally biased region" description="Basic and acidic residues" evidence="1">
    <location>
        <begin position="1"/>
        <end position="17"/>
    </location>
</feature>
<evidence type="ECO:0000313" key="2">
    <source>
        <dbReference type="EMBL" id="MBB3666206.1"/>
    </source>
</evidence>